<gene>
    <name evidence="3" type="ORF">HH215_12475</name>
</gene>
<dbReference type="RefSeq" id="WP_169280204.1">
    <property type="nucleotide sequence ID" value="NZ_CP051680.1"/>
</dbReference>
<dbReference type="AlphaFoldDB" id="A0A7Z2ZMA3"/>
<evidence type="ECO:0000313" key="3">
    <source>
        <dbReference type="EMBL" id="QJD83917.1"/>
    </source>
</evidence>
<dbReference type="Proteomes" id="UP000502248">
    <property type="component" value="Chromosome"/>
</dbReference>
<dbReference type="Gene3D" id="2.60.120.10">
    <property type="entry name" value="Jelly Rolls"/>
    <property type="match status" value="1"/>
</dbReference>
<protein>
    <submittedName>
        <fullName evidence="3">Crp/Fnr family transcriptional regulator</fullName>
    </submittedName>
</protein>
<dbReference type="PANTHER" id="PTHR24567">
    <property type="entry name" value="CRP FAMILY TRANSCRIPTIONAL REGULATORY PROTEIN"/>
    <property type="match status" value="1"/>
</dbReference>
<dbReference type="CDD" id="cd00038">
    <property type="entry name" value="CAP_ED"/>
    <property type="match status" value="1"/>
</dbReference>
<dbReference type="Gene3D" id="1.10.10.10">
    <property type="entry name" value="Winged helix-like DNA-binding domain superfamily/Winged helix DNA-binding domain"/>
    <property type="match status" value="1"/>
</dbReference>
<dbReference type="SMART" id="SM00100">
    <property type="entry name" value="cNMP"/>
    <property type="match status" value="1"/>
</dbReference>
<evidence type="ECO:0000259" key="2">
    <source>
        <dbReference type="PROSITE" id="PS50042"/>
    </source>
</evidence>
<dbReference type="InterPro" id="IPR036388">
    <property type="entry name" value="WH-like_DNA-bd_sf"/>
</dbReference>
<proteinExistence type="predicted"/>
<evidence type="ECO:0000313" key="4">
    <source>
        <dbReference type="Proteomes" id="UP000502248"/>
    </source>
</evidence>
<dbReference type="GO" id="GO:0005829">
    <property type="term" value="C:cytosol"/>
    <property type="evidence" value="ECO:0007669"/>
    <property type="project" value="TreeGrafter"/>
</dbReference>
<dbReference type="InterPro" id="IPR018490">
    <property type="entry name" value="cNMP-bd_dom_sf"/>
</dbReference>
<dbReference type="PANTHER" id="PTHR24567:SF74">
    <property type="entry name" value="HTH-TYPE TRANSCRIPTIONAL REGULATOR ARCR"/>
    <property type="match status" value="1"/>
</dbReference>
<dbReference type="InterPro" id="IPR036390">
    <property type="entry name" value="WH_DNA-bd_sf"/>
</dbReference>
<sequence length="303" mass="34320">MTIVGIENVRVEMRVGRDVYSGTGAKLFAAGTILTKENIQMLRRHNVKKIEVDESWDSAGEIRKKSLYASKVRARDESSVHPYQSTIRHIPLFANLTDDQARKFASRFTLEKHRAQTNLFREGDPCTSLLVVLSGSVMLFNQSPHGGVDSISSLLKPGDSFGELEFIEGDPRSVAAQTLADTEIISLTRENFSNVMRSDSNIARIVMKEMNNRIYSAKPFMDELAGMDPRSRVVNCLVKLTNHFGKRTNYSIEVDMPLEMNELAQMAGVKLNELHEVLGRLEEKRFLKMHAHYFAINLQQMRV</sequence>
<dbReference type="PROSITE" id="PS50042">
    <property type="entry name" value="CNMP_BINDING_3"/>
    <property type="match status" value="1"/>
</dbReference>
<accession>A0A7Z2ZMA3</accession>
<dbReference type="KEGG" id="cheb:HH215_12475"/>
<name>A0A7Z2ZMA3_9BACL</name>
<dbReference type="SUPFAM" id="SSF51206">
    <property type="entry name" value="cAMP-binding domain-like"/>
    <property type="match status" value="1"/>
</dbReference>
<reference evidence="3 4" key="1">
    <citation type="submission" date="2020-04" db="EMBL/GenBank/DDBJ databases">
        <title>Genome sequencing of novel species.</title>
        <authorList>
            <person name="Heo J."/>
            <person name="Kim S.-J."/>
            <person name="Kim J.-S."/>
            <person name="Hong S.-B."/>
            <person name="Kwon S.-W."/>
        </authorList>
    </citation>
    <scope>NUCLEOTIDE SEQUENCE [LARGE SCALE GENOMIC DNA]</scope>
    <source>
        <strain evidence="3 4">MFER-1</strain>
    </source>
</reference>
<keyword evidence="4" id="KW-1185">Reference proteome</keyword>
<dbReference type="SUPFAM" id="SSF46785">
    <property type="entry name" value="Winged helix' DNA-binding domain"/>
    <property type="match status" value="1"/>
</dbReference>
<feature type="domain" description="Cyclic nucleotide-binding" evidence="2">
    <location>
        <begin position="92"/>
        <end position="213"/>
    </location>
</feature>
<evidence type="ECO:0000256" key="1">
    <source>
        <dbReference type="ARBA" id="ARBA00023159"/>
    </source>
</evidence>
<organism evidence="3 4">
    <name type="scientific">Cohnella herbarum</name>
    <dbReference type="NCBI Taxonomy" id="2728023"/>
    <lineage>
        <taxon>Bacteria</taxon>
        <taxon>Bacillati</taxon>
        <taxon>Bacillota</taxon>
        <taxon>Bacilli</taxon>
        <taxon>Bacillales</taxon>
        <taxon>Paenibacillaceae</taxon>
        <taxon>Cohnella</taxon>
    </lineage>
</organism>
<dbReference type="InterPro" id="IPR000595">
    <property type="entry name" value="cNMP-bd_dom"/>
</dbReference>
<dbReference type="Pfam" id="PF00027">
    <property type="entry name" value="cNMP_binding"/>
    <property type="match status" value="1"/>
</dbReference>
<dbReference type="EMBL" id="CP051680">
    <property type="protein sequence ID" value="QJD83917.1"/>
    <property type="molecule type" value="Genomic_DNA"/>
</dbReference>
<dbReference type="InterPro" id="IPR050397">
    <property type="entry name" value="Env_Response_Regulators"/>
</dbReference>
<dbReference type="GO" id="GO:0003700">
    <property type="term" value="F:DNA-binding transcription factor activity"/>
    <property type="evidence" value="ECO:0007669"/>
    <property type="project" value="TreeGrafter"/>
</dbReference>
<dbReference type="InterPro" id="IPR014710">
    <property type="entry name" value="RmlC-like_jellyroll"/>
</dbReference>
<keyword evidence="1" id="KW-0010">Activator</keyword>